<dbReference type="GO" id="GO:0006508">
    <property type="term" value="P:proteolysis"/>
    <property type="evidence" value="ECO:0007669"/>
    <property type="project" value="UniProtKB-KW"/>
</dbReference>
<dbReference type="AlphaFoldDB" id="A0A4S2F057"/>
<keyword evidence="17" id="KW-0121">Carboxypeptidase</keyword>
<keyword evidence="6" id="KW-0645">Protease</keyword>
<keyword evidence="12 14" id="KW-0472">Membrane</keyword>
<evidence type="ECO:0000259" key="16">
    <source>
        <dbReference type="Pfam" id="PF03717"/>
    </source>
</evidence>
<evidence type="ECO:0000256" key="12">
    <source>
        <dbReference type="ARBA" id="ARBA00023136"/>
    </source>
</evidence>
<dbReference type="GO" id="GO:0071555">
    <property type="term" value="P:cell wall organization"/>
    <property type="evidence" value="ECO:0007669"/>
    <property type="project" value="UniProtKB-KW"/>
</dbReference>
<dbReference type="GO" id="GO:0005886">
    <property type="term" value="C:plasma membrane"/>
    <property type="evidence" value="ECO:0007669"/>
    <property type="project" value="UniProtKB-SubCell"/>
</dbReference>
<comment type="subcellular location">
    <subcellularLocation>
        <location evidence="2">Cell membrane</location>
    </subcellularLocation>
    <subcellularLocation>
        <location evidence="1">Membrane</location>
        <topology evidence="1">Single-pass membrane protein</topology>
    </subcellularLocation>
</comment>
<dbReference type="GO" id="GO:0008360">
    <property type="term" value="P:regulation of cell shape"/>
    <property type="evidence" value="ECO:0007669"/>
    <property type="project" value="UniProtKB-KW"/>
</dbReference>
<keyword evidence="9" id="KW-0133">Cell shape</keyword>
<dbReference type="InterPro" id="IPR036138">
    <property type="entry name" value="PBP_dimer_sf"/>
</dbReference>
<keyword evidence="4" id="KW-1003">Cell membrane</keyword>
<keyword evidence="5" id="KW-0997">Cell inner membrane</keyword>
<dbReference type="NCBIfam" id="TIGR03423">
    <property type="entry name" value="pbp2_mrdA"/>
    <property type="match status" value="1"/>
</dbReference>
<dbReference type="Gene3D" id="3.40.710.10">
    <property type="entry name" value="DD-peptidase/beta-lactamase superfamily"/>
    <property type="match status" value="1"/>
</dbReference>
<evidence type="ECO:0000256" key="14">
    <source>
        <dbReference type="SAM" id="Phobius"/>
    </source>
</evidence>
<keyword evidence="7 14" id="KW-0812">Transmembrane</keyword>
<dbReference type="EC" id="3.4.16.4" evidence="17"/>
<dbReference type="SUPFAM" id="SSF56601">
    <property type="entry name" value="beta-lactamase/transpeptidase-like"/>
    <property type="match status" value="1"/>
</dbReference>
<accession>A0A4S2F057</accession>
<evidence type="ECO:0000256" key="4">
    <source>
        <dbReference type="ARBA" id="ARBA00022475"/>
    </source>
</evidence>
<sequence>MELGTLTIVIIAIIALAAIVAVLVVVSAKNGRFKVDIGGQTPRAAGGSDTSSETGFKGRIAGLGLAAGGVLAVLAGRIWAMQLMSGDEYVKQAENNRTRTVTTSAPRGRILDRNGNELVTNRPSLTVVAQADVADEEREIVLLGDLLGMPAMAVKRKIQDTTEGAQSARTVAVDVPRRVVAYLEAHPDLFPGVTVQQRTQRYYPYGTVAAHVLGYTGTVSPDQLEATNEDEGTIQYESGDITGQAGVEYQYESVLQGIRGEQQVFVDANGDVTGYATSVPATAGSDVELTIDINIQKAAEEGLLHAIDKAHALNNKATAGSVVVLDATNGDVLAMASYPEFDPSIFVGGISNDDWQALSDEASGYPLMDRAVTGTYASASTIKPLSALAALNAGLATEGSTYNCTGFWTGFGEAYGQYCWDHNGHGIMDVRNGIVFSCDTVFYEIGKAFFESDDKEGLQKTYSRWGLGEGTGIDLPGEAVGRVPTAQWKQDYFKDYSADDRAWRGGDTTNLAIGQGDILVTPLQMACVYMGIANGGTMWTPHVLKSVGSKEGSGTLVDYQPSKLREVEEDAEYLAYVQSALEGVIYEEDPAVTAHFTNLPVKVAGKTGTGEKAGKDPTAWFCAYAPADDPKYVVCAVIEEGGFGSTSAMYAVRDTLGAIYNSPDDATVTSSASVR</sequence>
<dbReference type="Pfam" id="PF03717">
    <property type="entry name" value="PBP_dimer"/>
    <property type="match status" value="1"/>
</dbReference>
<dbReference type="Gene3D" id="3.90.1310.10">
    <property type="entry name" value="Penicillin-binding protein 2a (Domain 2)"/>
    <property type="match status" value="1"/>
</dbReference>
<dbReference type="PANTHER" id="PTHR30627:SF2">
    <property type="entry name" value="PEPTIDOGLYCAN D,D-TRANSPEPTIDASE MRDA"/>
    <property type="match status" value="1"/>
</dbReference>
<comment type="similarity">
    <text evidence="3">Belongs to the transpeptidase family.</text>
</comment>
<dbReference type="GO" id="GO:0008658">
    <property type="term" value="F:penicillin binding"/>
    <property type="evidence" value="ECO:0007669"/>
    <property type="project" value="InterPro"/>
</dbReference>
<name>A0A4S2F057_9ACTN</name>
<comment type="caution">
    <text evidence="17">The sequence shown here is derived from an EMBL/GenBank/DDBJ whole genome shotgun (WGS) entry which is preliminary data.</text>
</comment>
<dbReference type="InterPro" id="IPR005311">
    <property type="entry name" value="PBP_dimer"/>
</dbReference>
<dbReference type="Pfam" id="PF00905">
    <property type="entry name" value="Transpeptidase"/>
    <property type="match status" value="1"/>
</dbReference>
<evidence type="ECO:0000256" key="3">
    <source>
        <dbReference type="ARBA" id="ARBA00007171"/>
    </source>
</evidence>
<evidence type="ECO:0000256" key="10">
    <source>
        <dbReference type="ARBA" id="ARBA00022984"/>
    </source>
</evidence>
<keyword evidence="13" id="KW-0961">Cell wall biogenesis/degradation</keyword>
<dbReference type="InterPro" id="IPR017790">
    <property type="entry name" value="Penicillin-binding_protein_2"/>
</dbReference>
<reference evidence="17 18" key="1">
    <citation type="submission" date="2019-04" db="EMBL/GenBank/DDBJ databases">
        <title>Microbes associate with the intestines of laboratory mice.</title>
        <authorList>
            <person name="Navarre W."/>
            <person name="Wong E."/>
            <person name="Huang K."/>
            <person name="Tropini C."/>
            <person name="Ng K."/>
            <person name="Yu B."/>
        </authorList>
    </citation>
    <scope>NUCLEOTIDE SEQUENCE [LARGE SCALE GENOMIC DNA]</scope>
    <source>
        <strain evidence="17 18">NM07_P-09</strain>
    </source>
</reference>
<feature type="transmembrane region" description="Helical" evidence="14">
    <location>
        <begin position="6"/>
        <end position="26"/>
    </location>
</feature>
<evidence type="ECO:0000256" key="13">
    <source>
        <dbReference type="ARBA" id="ARBA00023316"/>
    </source>
</evidence>
<dbReference type="PANTHER" id="PTHR30627">
    <property type="entry name" value="PEPTIDOGLYCAN D,D-TRANSPEPTIDASE"/>
    <property type="match status" value="1"/>
</dbReference>
<protein>
    <submittedName>
        <fullName evidence="17">Penicillin-binding protein 2</fullName>
        <ecNumber evidence="17">3.4.16.4</ecNumber>
    </submittedName>
</protein>
<dbReference type="InterPro" id="IPR012338">
    <property type="entry name" value="Beta-lactam/transpept-like"/>
</dbReference>
<dbReference type="GO" id="GO:0071972">
    <property type="term" value="F:peptidoglycan L,D-transpeptidase activity"/>
    <property type="evidence" value="ECO:0007669"/>
    <property type="project" value="TreeGrafter"/>
</dbReference>
<evidence type="ECO:0000256" key="5">
    <source>
        <dbReference type="ARBA" id="ARBA00022519"/>
    </source>
</evidence>
<evidence type="ECO:0000256" key="2">
    <source>
        <dbReference type="ARBA" id="ARBA00004236"/>
    </source>
</evidence>
<keyword evidence="8 17" id="KW-0378">Hydrolase</keyword>
<evidence type="ECO:0000256" key="11">
    <source>
        <dbReference type="ARBA" id="ARBA00022989"/>
    </source>
</evidence>
<evidence type="ECO:0000256" key="9">
    <source>
        <dbReference type="ARBA" id="ARBA00022960"/>
    </source>
</evidence>
<proteinExistence type="inferred from homology"/>
<keyword evidence="11 14" id="KW-1133">Transmembrane helix</keyword>
<feature type="transmembrane region" description="Helical" evidence="14">
    <location>
        <begin position="60"/>
        <end position="80"/>
    </location>
</feature>
<dbReference type="GO" id="GO:0009002">
    <property type="term" value="F:serine-type D-Ala-D-Ala carboxypeptidase activity"/>
    <property type="evidence" value="ECO:0007669"/>
    <property type="project" value="UniProtKB-EC"/>
</dbReference>
<organism evidence="17 18">
    <name type="scientific">Muricaecibacterium torontonense</name>
    <dbReference type="NCBI Taxonomy" id="3032871"/>
    <lineage>
        <taxon>Bacteria</taxon>
        <taxon>Bacillati</taxon>
        <taxon>Actinomycetota</taxon>
        <taxon>Coriobacteriia</taxon>
        <taxon>Coriobacteriales</taxon>
        <taxon>Atopobiaceae</taxon>
        <taxon>Muricaecibacterium</taxon>
    </lineage>
</organism>
<dbReference type="InterPro" id="IPR050515">
    <property type="entry name" value="Beta-lactam/transpept"/>
</dbReference>
<keyword evidence="18" id="KW-1185">Reference proteome</keyword>
<dbReference type="EMBL" id="SRYE01000003">
    <property type="protein sequence ID" value="TGY62065.1"/>
    <property type="molecule type" value="Genomic_DNA"/>
</dbReference>
<evidence type="ECO:0000256" key="7">
    <source>
        <dbReference type="ARBA" id="ARBA00022692"/>
    </source>
</evidence>
<evidence type="ECO:0000256" key="8">
    <source>
        <dbReference type="ARBA" id="ARBA00022801"/>
    </source>
</evidence>
<evidence type="ECO:0000256" key="6">
    <source>
        <dbReference type="ARBA" id="ARBA00022670"/>
    </source>
</evidence>
<evidence type="ECO:0000256" key="1">
    <source>
        <dbReference type="ARBA" id="ARBA00004167"/>
    </source>
</evidence>
<feature type="domain" description="Penicillin-binding protein transpeptidase" evidence="15">
    <location>
        <begin position="320"/>
        <end position="649"/>
    </location>
</feature>
<dbReference type="InterPro" id="IPR001460">
    <property type="entry name" value="PCN-bd_Tpept"/>
</dbReference>
<evidence type="ECO:0000259" key="15">
    <source>
        <dbReference type="Pfam" id="PF00905"/>
    </source>
</evidence>
<gene>
    <name evidence="17" type="primary">mrdA</name>
    <name evidence="17" type="ORF">E5334_05150</name>
</gene>
<dbReference type="GO" id="GO:0009252">
    <property type="term" value="P:peptidoglycan biosynthetic process"/>
    <property type="evidence" value="ECO:0007669"/>
    <property type="project" value="UniProtKB-KW"/>
</dbReference>
<keyword evidence="10" id="KW-0573">Peptidoglycan synthesis</keyword>
<dbReference type="Proteomes" id="UP000310263">
    <property type="component" value="Unassembled WGS sequence"/>
</dbReference>
<evidence type="ECO:0000313" key="18">
    <source>
        <dbReference type="Proteomes" id="UP000310263"/>
    </source>
</evidence>
<dbReference type="OrthoDB" id="9766847at2"/>
<dbReference type="RefSeq" id="WP_136012548.1">
    <property type="nucleotide sequence ID" value="NZ_SRYE01000003.1"/>
</dbReference>
<dbReference type="SUPFAM" id="SSF56519">
    <property type="entry name" value="Penicillin binding protein dimerisation domain"/>
    <property type="match status" value="1"/>
</dbReference>
<evidence type="ECO:0000313" key="17">
    <source>
        <dbReference type="EMBL" id="TGY62065.1"/>
    </source>
</evidence>
<feature type="domain" description="Penicillin-binding protein dimerisation" evidence="16">
    <location>
        <begin position="103"/>
        <end position="273"/>
    </location>
</feature>